<keyword evidence="2" id="KW-0614">Plasmid</keyword>
<evidence type="ECO:0000313" key="3">
    <source>
        <dbReference type="Proteomes" id="UP001354989"/>
    </source>
</evidence>
<dbReference type="Gene3D" id="3.40.50.720">
    <property type="entry name" value="NAD(P)-binding Rossmann-like Domain"/>
    <property type="match status" value="1"/>
</dbReference>
<organism evidence="2 3">
    <name type="scientific">Persicobacter psychrovividus</name>
    <dbReference type="NCBI Taxonomy" id="387638"/>
    <lineage>
        <taxon>Bacteria</taxon>
        <taxon>Pseudomonadati</taxon>
        <taxon>Bacteroidota</taxon>
        <taxon>Cytophagia</taxon>
        <taxon>Cytophagales</taxon>
        <taxon>Persicobacteraceae</taxon>
        <taxon>Persicobacter</taxon>
    </lineage>
</organism>
<evidence type="ECO:0000313" key="2">
    <source>
        <dbReference type="EMBL" id="BDD00704.1"/>
    </source>
</evidence>
<proteinExistence type="predicted"/>
<dbReference type="InterPro" id="IPR036291">
    <property type="entry name" value="NAD(P)-bd_dom_sf"/>
</dbReference>
<keyword evidence="3" id="KW-1185">Reference proteome</keyword>
<dbReference type="Proteomes" id="UP001354989">
    <property type="component" value="Plasmid pPP1"/>
</dbReference>
<dbReference type="InterPro" id="IPR016040">
    <property type="entry name" value="NAD(P)-bd_dom"/>
</dbReference>
<accession>A0ABM7VIA2</accession>
<dbReference type="PANTHER" id="PTHR14097:SF7">
    <property type="entry name" value="OXIDOREDUCTASE HTATIP2"/>
    <property type="match status" value="1"/>
</dbReference>
<feature type="domain" description="NAD(P)-binding" evidence="1">
    <location>
        <begin position="12"/>
        <end position="143"/>
    </location>
</feature>
<evidence type="ECO:0000259" key="1">
    <source>
        <dbReference type="Pfam" id="PF13460"/>
    </source>
</evidence>
<geneLocation type="plasmid" evidence="2 3">
    <name>pPP1</name>
</geneLocation>
<sequence>MENKPLSVVMLGASGAVGGQALGALLEMSNIAKITLLGRRTIPGITSEYAAIEQHVVDIHQVDSYSRLLNGHDVAICTLGVGEPSKMNREDFVKIDKTAVADFGQACKQAGIEHFELLSSVGADAASSSFYLRTKGELNNYLKGLIFKRLSIFQPSMILTPTNRYGITQAIVLKLWPMINPMLIAGMSKYKGVKVEDLGRAMALNVFHPYQKVEELHYADFQKILRMRSALY</sequence>
<gene>
    <name evidence="2" type="ORF">PEPS_29840</name>
</gene>
<name>A0ABM7VIA2_9BACT</name>
<protein>
    <recommendedName>
        <fullName evidence="1">NAD(P)-binding domain-containing protein</fullName>
    </recommendedName>
</protein>
<dbReference type="Pfam" id="PF13460">
    <property type="entry name" value="NAD_binding_10"/>
    <property type="match status" value="1"/>
</dbReference>
<dbReference type="SUPFAM" id="SSF51735">
    <property type="entry name" value="NAD(P)-binding Rossmann-fold domains"/>
    <property type="match status" value="1"/>
</dbReference>
<dbReference type="PANTHER" id="PTHR14097">
    <property type="entry name" value="OXIDOREDUCTASE HTATIP2"/>
    <property type="match status" value="1"/>
</dbReference>
<dbReference type="RefSeq" id="WP_338398511.1">
    <property type="nucleotide sequence ID" value="NZ_AP025293.1"/>
</dbReference>
<dbReference type="EMBL" id="AP025293">
    <property type="protein sequence ID" value="BDD00704.1"/>
    <property type="molecule type" value="Genomic_DNA"/>
</dbReference>
<reference evidence="2 3" key="1">
    <citation type="submission" date="2021-12" db="EMBL/GenBank/DDBJ databases">
        <title>Genome sequencing of bacteria with rrn-lacking chromosome and rrn-plasmid.</title>
        <authorList>
            <person name="Anda M."/>
            <person name="Iwasaki W."/>
        </authorList>
    </citation>
    <scope>NUCLEOTIDE SEQUENCE [LARGE SCALE GENOMIC DNA]</scope>
    <source>
        <strain evidence="2 3">NBRC 101262</strain>
        <plasmid evidence="2 3">pPP1</plasmid>
    </source>
</reference>